<evidence type="ECO:0000313" key="3">
    <source>
        <dbReference type="EMBL" id="KAK9725292.1"/>
    </source>
</evidence>
<accession>A0AAW1KXT3</accession>
<evidence type="ECO:0000313" key="4">
    <source>
        <dbReference type="Proteomes" id="UP001443914"/>
    </source>
</evidence>
<dbReference type="InterPro" id="IPR013584">
    <property type="entry name" value="RAP"/>
</dbReference>
<dbReference type="Pfam" id="PF08373">
    <property type="entry name" value="RAP"/>
    <property type="match status" value="1"/>
</dbReference>
<dbReference type="Proteomes" id="UP001443914">
    <property type="component" value="Unassembled WGS sequence"/>
</dbReference>
<dbReference type="GO" id="GO:0000963">
    <property type="term" value="P:mitochondrial RNA processing"/>
    <property type="evidence" value="ECO:0007669"/>
    <property type="project" value="TreeGrafter"/>
</dbReference>
<dbReference type="GO" id="GO:0044528">
    <property type="term" value="P:regulation of mitochondrial mRNA stability"/>
    <property type="evidence" value="ECO:0007669"/>
    <property type="project" value="TreeGrafter"/>
</dbReference>
<keyword evidence="4" id="KW-1185">Reference proteome</keyword>
<dbReference type="Gene3D" id="3.40.960.10">
    <property type="entry name" value="VSR Endonuclease"/>
    <property type="match status" value="1"/>
</dbReference>
<dbReference type="GO" id="GO:0003723">
    <property type="term" value="F:RNA binding"/>
    <property type="evidence" value="ECO:0007669"/>
    <property type="project" value="TreeGrafter"/>
</dbReference>
<dbReference type="EMBL" id="JBDFQZ010000005">
    <property type="protein sequence ID" value="KAK9725291.1"/>
    <property type="molecule type" value="Genomic_DNA"/>
</dbReference>
<sequence>MEALSTALCSESCIKPLIFCHKSKLLFQKGNFRTGFLDRKVKYGCLGRKGENLGRNGGIYAVNDKDKEPKVEDWELEFLGNRRNLGLEPLEKTKQEKSRLLVGTDGMDWCVRARKVALKSIEVRGMTRGLESMVSKRKVKPKKKSKNKLVDKNVAKKKSRVDSDDDDDDEDFGSDYELEVNDTSGGDDREHLREAVRMLGGGMYEERKKEVMETFVQRLSQFGGPSDRKKEVSLNRMVVDAQTAEEVLEVVSETIIAVGKGLTPSPLSPLNLATTIHRIAKNMEKVSMLETRRLAFARQREMSMLVGIVMTSLPECSAQGISNIAWALSKVGGDLLYLTEMDRVAEVALTKVSEFNSQNVANVAGAFASMRHSVPDLFSELSNRASEIIHTFREQELAQLLWAFAFLNEPVDHLLDALENVYNDPKQVQCSLVSKPLTDDETSSPVLRFNRDQLGNIAWSYTVLGQMDRKFFVNVWSTLQNFVEGRLTDQYREDVMFASQVFLANQCLKIEYPALEISLTSDVEEKVTRAGRTKRFNQRVTSSFQKEVARLLYGTGLDWVKEYDLGAYSLDAALVDKKVALEIDGVTHFSRNTGVPLGHTMLKRRYVAACGWKLASVNHQDWQELRGSIEQEEYLRRILKDYI</sequence>
<organism evidence="3 4">
    <name type="scientific">Saponaria officinalis</name>
    <name type="common">Common soapwort</name>
    <name type="synonym">Lychnis saponaria</name>
    <dbReference type="NCBI Taxonomy" id="3572"/>
    <lineage>
        <taxon>Eukaryota</taxon>
        <taxon>Viridiplantae</taxon>
        <taxon>Streptophyta</taxon>
        <taxon>Embryophyta</taxon>
        <taxon>Tracheophyta</taxon>
        <taxon>Spermatophyta</taxon>
        <taxon>Magnoliopsida</taxon>
        <taxon>eudicotyledons</taxon>
        <taxon>Gunneridae</taxon>
        <taxon>Pentapetalae</taxon>
        <taxon>Caryophyllales</taxon>
        <taxon>Caryophyllaceae</taxon>
        <taxon>Caryophylleae</taxon>
        <taxon>Saponaria</taxon>
    </lineage>
</organism>
<dbReference type="GO" id="GO:0009507">
    <property type="term" value="C:chloroplast"/>
    <property type="evidence" value="ECO:0007669"/>
    <property type="project" value="TreeGrafter"/>
</dbReference>
<dbReference type="GO" id="GO:1901259">
    <property type="term" value="P:chloroplast rRNA processing"/>
    <property type="evidence" value="ECO:0007669"/>
    <property type="project" value="TreeGrafter"/>
</dbReference>
<dbReference type="EMBL" id="JBDFQZ010000005">
    <property type="protein sequence ID" value="KAK9725292.1"/>
    <property type="molecule type" value="Genomic_DNA"/>
</dbReference>
<dbReference type="SMART" id="SM00952">
    <property type="entry name" value="RAP"/>
    <property type="match status" value="1"/>
</dbReference>
<gene>
    <name evidence="3" type="ORF">RND81_05G134200</name>
</gene>
<dbReference type="GO" id="GO:0005759">
    <property type="term" value="C:mitochondrial matrix"/>
    <property type="evidence" value="ECO:0007669"/>
    <property type="project" value="TreeGrafter"/>
</dbReference>
<feature type="compositionally biased region" description="Acidic residues" evidence="1">
    <location>
        <begin position="163"/>
        <end position="180"/>
    </location>
</feature>
<evidence type="ECO:0000259" key="2">
    <source>
        <dbReference type="PROSITE" id="PS51286"/>
    </source>
</evidence>
<dbReference type="PANTHER" id="PTHR21228">
    <property type="entry name" value="FAST LEU-RICH DOMAIN-CONTAINING"/>
    <property type="match status" value="1"/>
</dbReference>
<dbReference type="PANTHER" id="PTHR21228:SF40">
    <property type="entry name" value="LD45607P"/>
    <property type="match status" value="1"/>
</dbReference>
<dbReference type="InterPro" id="IPR050870">
    <property type="entry name" value="FAST_kinase"/>
</dbReference>
<name>A0AAW1KXT3_SAPOF</name>
<feature type="region of interest" description="Disordered" evidence="1">
    <location>
        <begin position="132"/>
        <end position="188"/>
    </location>
</feature>
<dbReference type="PROSITE" id="PS51286">
    <property type="entry name" value="RAP"/>
    <property type="match status" value="1"/>
</dbReference>
<feature type="compositionally biased region" description="Basic residues" evidence="1">
    <location>
        <begin position="135"/>
        <end position="147"/>
    </location>
</feature>
<evidence type="ECO:0000256" key="1">
    <source>
        <dbReference type="SAM" id="MobiDB-lite"/>
    </source>
</evidence>
<dbReference type="GO" id="GO:0035770">
    <property type="term" value="C:ribonucleoprotein granule"/>
    <property type="evidence" value="ECO:0007669"/>
    <property type="project" value="TreeGrafter"/>
</dbReference>
<comment type="caution">
    <text evidence="3">The sequence shown here is derived from an EMBL/GenBank/DDBJ whole genome shotgun (WGS) entry which is preliminary data.</text>
</comment>
<reference evidence="3 4" key="1">
    <citation type="submission" date="2024-03" db="EMBL/GenBank/DDBJ databases">
        <title>WGS assembly of Saponaria officinalis var. Norfolk2.</title>
        <authorList>
            <person name="Jenkins J."/>
            <person name="Shu S."/>
            <person name="Grimwood J."/>
            <person name="Barry K."/>
            <person name="Goodstein D."/>
            <person name="Schmutz J."/>
            <person name="Leebens-Mack J."/>
            <person name="Osbourn A."/>
        </authorList>
    </citation>
    <scope>NUCLEOTIDE SEQUENCE [LARGE SCALE GENOMIC DNA]</scope>
    <source>
        <strain evidence="4">cv. Norfolk2</strain>
        <strain evidence="3">JIC</strain>
        <tissue evidence="3">Leaf</tissue>
    </source>
</reference>
<feature type="domain" description="RAP" evidence="2">
    <location>
        <begin position="579"/>
        <end position="637"/>
    </location>
</feature>
<protein>
    <recommendedName>
        <fullName evidence="2">RAP domain-containing protein</fullName>
    </recommendedName>
</protein>
<dbReference type="AlphaFoldDB" id="A0AAW1KXT3"/>
<proteinExistence type="predicted"/>